<sequence>MLTKINTEDIVLSAIKTHVRFLTSLSDMTTYSLINQVINQGGAIICISPLAGQIAKYAREREEVRAVMEQDHIPQDDIVYLHLVKPHFQCFRSSDYPDLVKTAQIIDKMDHPGNQTLDNYKAKTQGATCDENQ</sequence>
<proteinExistence type="predicted"/>
<protein>
    <submittedName>
        <fullName evidence="1">Uncharacterized protein</fullName>
    </submittedName>
</protein>
<feature type="non-terminal residue" evidence="1">
    <location>
        <position position="133"/>
    </location>
</feature>
<dbReference type="EMBL" id="GAIX01000676">
    <property type="protein sequence ID" value="JAA91884.1"/>
    <property type="molecule type" value="Transcribed_RNA"/>
</dbReference>
<dbReference type="AlphaFoldDB" id="S4PLC3"/>
<organism evidence="1">
    <name type="scientific">Pararge aegeria</name>
    <name type="common">speckled wood butterfly</name>
    <dbReference type="NCBI Taxonomy" id="116150"/>
    <lineage>
        <taxon>Eukaryota</taxon>
        <taxon>Metazoa</taxon>
        <taxon>Ecdysozoa</taxon>
        <taxon>Arthropoda</taxon>
        <taxon>Hexapoda</taxon>
        <taxon>Insecta</taxon>
        <taxon>Pterygota</taxon>
        <taxon>Neoptera</taxon>
        <taxon>Endopterygota</taxon>
        <taxon>Lepidoptera</taxon>
        <taxon>Glossata</taxon>
        <taxon>Ditrysia</taxon>
        <taxon>Papilionoidea</taxon>
        <taxon>Nymphalidae</taxon>
        <taxon>Satyrinae</taxon>
        <taxon>Satyrini</taxon>
        <taxon>Parargina</taxon>
        <taxon>Pararge</taxon>
    </lineage>
</organism>
<reference evidence="1" key="2">
    <citation type="submission" date="2013-05" db="EMBL/GenBank/DDBJ databases">
        <authorList>
            <person name="Carter J.-M."/>
            <person name="Baker S.C."/>
            <person name="Pink R."/>
            <person name="Carter D.R.F."/>
            <person name="Collins A."/>
            <person name="Tomlin J."/>
            <person name="Gibbs M."/>
            <person name="Breuker C.J."/>
        </authorList>
    </citation>
    <scope>NUCLEOTIDE SEQUENCE</scope>
    <source>
        <tissue evidence="1">Ovary</tissue>
    </source>
</reference>
<name>S4PLC3_9NEOP</name>
<accession>S4PLC3</accession>
<evidence type="ECO:0000313" key="1">
    <source>
        <dbReference type="EMBL" id="JAA91884.1"/>
    </source>
</evidence>
<reference evidence="1" key="1">
    <citation type="journal article" date="2013" name="BMC Genomics">
        <title>Unscrambling butterfly oogenesis.</title>
        <authorList>
            <person name="Carter J.M."/>
            <person name="Baker S.C."/>
            <person name="Pink R."/>
            <person name="Carter D.R."/>
            <person name="Collins A."/>
            <person name="Tomlin J."/>
            <person name="Gibbs M."/>
            <person name="Breuker C.J."/>
        </authorList>
    </citation>
    <scope>NUCLEOTIDE SEQUENCE</scope>
    <source>
        <tissue evidence="1">Ovary</tissue>
    </source>
</reference>